<keyword evidence="3" id="KW-0716">Sensory transduction</keyword>
<dbReference type="GO" id="GO:0004984">
    <property type="term" value="F:olfactory receptor activity"/>
    <property type="evidence" value="ECO:0007669"/>
    <property type="project" value="InterPro"/>
</dbReference>
<dbReference type="OrthoDB" id="6765072at2759"/>
<dbReference type="AlphaFoldDB" id="A0A6P3WPL7"/>
<evidence type="ECO:0000256" key="6">
    <source>
        <dbReference type="ARBA" id="ARBA00022989"/>
    </source>
</evidence>
<dbReference type="KEGG" id="dqu:106740865"/>
<keyword evidence="11" id="KW-0732">Signal</keyword>
<evidence type="ECO:0000256" key="9">
    <source>
        <dbReference type="ARBA" id="ARBA00023224"/>
    </source>
</evidence>
<evidence type="ECO:0000256" key="11">
    <source>
        <dbReference type="SAM" id="SignalP"/>
    </source>
</evidence>
<dbReference type="GeneID" id="106740865"/>
<feature type="transmembrane region" description="Helical" evidence="10">
    <location>
        <begin position="43"/>
        <end position="62"/>
    </location>
</feature>
<gene>
    <name evidence="13" type="primary">LOC106740865</name>
</gene>
<evidence type="ECO:0000256" key="5">
    <source>
        <dbReference type="ARBA" id="ARBA00022725"/>
    </source>
</evidence>
<keyword evidence="5" id="KW-0552">Olfaction</keyword>
<feature type="chain" id="PRO_5028035849" evidence="11">
    <location>
        <begin position="18"/>
        <end position="131"/>
    </location>
</feature>
<keyword evidence="12" id="KW-1185">Reference proteome</keyword>
<name>A0A6P3WPL7_DINQU</name>
<dbReference type="RefSeq" id="XP_014467802.1">
    <property type="nucleotide sequence ID" value="XM_014612316.1"/>
</dbReference>
<dbReference type="GO" id="GO:0005549">
    <property type="term" value="F:odorant binding"/>
    <property type="evidence" value="ECO:0007669"/>
    <property type="project" value="InterPro"/>
</dbReference>
<evidence type="ECO:0000256" key="1">
    <source>
        <dbReference type="ARBA" id="ARBA00004651"/>
    </source>
</evidence>
<reference evidence="13" key="1">
    <citation type="submission" date="2025-08" db="UniProtKB">
        <authorList>
            <consortium name="RefSeq"/>
        </authorList>
    </citation>
    <scope>IDENTIFICATION</scope>
</reference>
<keyword evidence="6 10" id="KW-1133">Transmembrane helix</keyword>
<dbReference type="InterPro" id="IPR004117">
    <property type="entry name" value="7tm6_olfct_rcpt"/>
</dbReference>
<dbReference type="GO" id="GO:0005886">
    <property type="term" value="C:plasma membrane"/>
    <property type="evidence" value="ECO:0007669"/>
    <property type="project" value="UniProtKB-SubCell"/>
</dbReference>
<dbReference type="Proteomes" id="UP000515204">
    <property type="component" value="Unplaced"/>
</dbReference>
<proteinExistence type="predicted"/>
<dbReference type="PANTHER" id="PTHR21137">
    <property type="entry name" value="ODORANT RECEPTOR"/>
    <property type="match status" value="1"/>
</dbReference>
<keyword evidence="9" id="KW-0807">Transducer</keyword>
<evidence type="ECO:0000313" key="13">
    <source>
        <dbReference type="RefSeq" id="XP_014467802.1"/>
    </source>
</evidence>
<evidence type="ECO:0000256" key="3">
    <source>
        <dbReference type="ARBA" id="ARBA00022606"/>
    </source>
</evidence>
<keyword evidence="4 10" id="KW-0812">Transmembrane</keyword>
<evidence type="ECO:0000256" key="7">
    <source>
        <dbReference type="ARBA" id="ARBA00023136"/>
    </source>
</evidence>
<evidence type="ECO:0000313" key="12">
    <source>
        <dbReference type="Proteomes" id="UP000515204"/>
    </source>
</evidence>
<evidence type="ECO:0000256" key="10">
    <source>
        <dbReference type="SAM" id="Phobius"/>
    </source>
</evidence>
<feature type="signal peptide" evidence="11">
    <location>
        <begin position="1"/>
        <end position="17"/>
    </location>
</feature>
<evidence type="ECO:0000256" key="4">
    <source>
        <dbReference type="ARBA" id="ARBA00022692"/>
    </source>
</evidence>
<evidence type="ECO:0000256" key="2">
    <source>
        <dbReference type="ARBA" id="ARBA00022475"/>
    </source>
</evidence>
<protein>
    <submittedName>
        <fullName evidence="13">Odorant receptor coreceptor-like</fullName>
    </submittedName>
</protein>
<dbReference type="PANTHER" id="PTHR21137:SF35">
    <property type="entry name" value="ODORANT RECEPTOR 19A-RELATED"/>
    <property type="match status" value="1"/>
</dbReference>
<keyword evidence="2" id="KW-1003">Cell membrane</keyword>
<organism evidence="12 13">
    <name type="scientific">Dinoponera quadriceps</name>
    <name type="common">South American ant</name>
    <dbReference type="NCBI Taxonomy" id="609295"/>
    <lineage>
        <taxon>Eukaryota</taxon>
        <taxon>Metazoa</taxon>
        <taxon>Ecdysozoa</taxon>
        <taxon>Arthropoda</taxon>
        <taxon>Hexapoda</taxon>
        <taxon>Insecta</taxon>
        <taxon>Pterygota</taxon>
        <taxon>Neoptera</taxon>
        <taxon>Endopterygota</taxon>
        <taxon>Hymenoptera</taxon>
        <taxon>Apocrita</taxon>
        <taxon>Aculeata</taxon>
        <taxon>Formicoidea</taxon>
        <taxon>Formicidae</taxon>
        <taxon>Ponerinae</taxon>
        <taxon>Ponerini</taxon>
        <taxon>Dinoponera</taxon>
    </lineage>
</organism>
<keyword evidence="8" id="KW-0675">Receptor</keyword>
<sequence>MALMQFMLSSLVMCCLGYMVVTTISNAQDAKSIDSQTLLKAVMFYMAAMVEAFIFCFCGEYLTAKSKMIGDAAYTSLWYDLTHEQNKFILLIMLRSQKRLTITAGKIMDLSLEKFSSVRFQYYVKSILNFR</sequence>
<evidence type="ECO:0000256" key="8">
    <source>
        <dbReference type="ARBA" id="ARBA00023170"/>
    </source>
</evidence>
<accession>A0A6P3WPL7</accession>
<dbReference type="Pfam" id="PF02949">
    <property type="entry name" value="7tm_6"/>
    <property type="match status" value="1"/>
</dbReference>
<keyword evidence="7 10" id="KW-0472">Membrane</keyword>
<comment type="subcellular location">
    <subcellularLocation>
        <location evidence="1">Cell membrane</location>
        <topology evidence="1">Multi-pass membrane protein</topology>
    </subcellularLocation>
</comment>
<dbReference type="GO" id="GO:0007165">
    <property type="term" value="P:signal transduction"/>
    <property type="evidence" value="ECO:0007669"/>
    <property type="project" value="UniProtKB-KW"/>
</dbReference>